<keyword evidence="2" id="KW-0238">DNA-binding</keyword>
<dbReference type="InterPro" id="IPR010359">
    <property type="entry name" value="IrrE_HExxH"/>
</dbReference>
<dbReference type="InterPro" id="IPR013430">
    <property type="entry name" value="Toxin_antidote_HigA"/>
</dbReference>
<gene>
    <name evidence="4" type="ORF">AB8S09_02355</name>
</gene>
<dbReference type="NCBIfam" id="TIGR02607">
    <property type="entry name" value="antidote_HigA"/>
    <property type="match status" value="1"/>
</dbReference>
<proteinExistence type="inferred from homology"/>
<keyword evidence="5" id="KW-1185">Reference proteome</keyword>
<dbReference type="SMART" id="SM00530">
    <property type="entry name" value="HTH_XRE"/>
    <property type="match status" value="1"/>
</dbReference>
<comment type="similarity">
    <text evidence="1">Belongs to the short-chain fatty acyl-CoA assimilation regulator (ScfR) family.</text>
</comment>
<dbReference type="Gene3D" id="1.10.260.40">
    <property type="entry name" value="lambda repressor-like DNA-binding domains"/>
    <property type="match status" value="1"/>
</dbReference>
<dbReference type="CDD" id="cd00093">
    <property type="entry name" value="HTH_XRE"/>
    <property type="match status" value="1"/>
</dbReference>
<protein>
    <submittedName>
        <fullName evidence="4">HigA family addiction module antitoxin</fullName>
    </submittedName>
</protein>
<organism evidence="4 5">
    <name type="scientific">Clostridium lapidicellarium</name>
    <dbReference type="NCBI Taxonomy" id="3240931"/>
    <lineage>
        <taxon>Bacteria</taxon>
        <taxon>Bacillati</taxon>
        <taxon>Bacillota</taxon>
        <taxon>Clostridia</taxon>
        <taxon>Eubacteriales</taxon>
        <taxon>Clostridiaceae</taxon>
        <taxon>Clostridium</taxon>
    </lineage>
</organism>
<dbReference type="PANTHER" id="PTHR36924">
    <property type="entry name" value="ANTITOXIN HIGA-1"/>
    <property type="match status" value="1"/>
</dbReference>
<dbReference type="InterPro" id="IPR001387">
    <property type="entry name" value="Cro/C1-type_HTH"/>
</dbReference>
<accession>A0ABV4DTA8</accession>
<dbReference type="PROSITE" id="PS50943">
    <property type="entry name" value="HTH_CROC1"/>
    <property type="match status" value="1"/>
</dbReference>
<dbReference type="Pfam" id="PF06114">
    <property type="entry name" value="Peptidase_M78"/>
    <property type="match status" value="1"/>
</dbReference>
<dbReference type="EMBL" id="JBGFFE010000002">
    <property type="protein sequence ID" value="MEY8762494.1"/>
    <property type="molecule type" value="Genomic_DNA"/>
</dbReference>
<dbReference type="PANTHER" id="PTHR36924:SF1">
    <property type="entry name" value="ANTITOXIN HIGA-1"/>
    <property type="match status" value="1"/>
</dbReference>
<evidence type="ECO:0000256" key="2">
    <source>
        <dbReference type="ARBA" id="ARBA00023125"/>
    </source>
</evidence>
<feature type="domain" description="HTH cro/C1-type" evidence="3">
    <location>
        <begin position="22"/>
        <end position="76"/>
    </location>
</feature>
<comment type="caution">
    <text evidence="4">The sequence shown here is derived from an EMBL/GenBank/DDBJ whole genome shotgun (WGS) entry which is preliminary data.</text>
</comment>
<evidence type="ECO:0000313" key="5">
    <source>
        <dbReference type="Proteomes" id="UP001565220"/>
    </source>
</evidence>
<reference evidence="4 5" key="1">
    <citation type="submission" date="2024-08" db="EMBL/GenBank/DDBJ databases">
        <title>Clostridium lapicellarii sp. nov., and Clostridium renhuaiense sp. nov., two species isolated from the mud in a fermentation cellar used for producing sauce-flavour Chinese liquors.</title>
        <authorList>
            <person name="Yang F."/>
            <person name="Wang H."/>
            <person name="Chen L.Q."/>
            <person name="Zhou N."/>
            <person name="Lu J.J."/>
            <person name="Pu X.X."/>
            <person name="Wan B."/>
            <person name="Wang L."/>
            <person name="Liu S.J."/>
        </authorList>
    </citation>
    <scope>NUCLEOTIDE SEQUENCE [LARGE SCALE GENOMIC DNA]</scope>
    <source>
        <strain evidence="4 5">MT-113</strain>
    </source>
</reference>
<name>A0ABV4DTA8_9CLOT</name>
<sequence>MENKKDNNKFMPAIAIPPGDTIRENMEYLGMNQEELAARLGITPKHLSNVLNGNAPITYETALRLETVIGPSAEFWMKLETQYQLDKSRIEKEEELALDLDIVKKIPYNKMSKFGWVEETTDKKQRVTNCREFFGVANLSLIQTSYNVMFRKQKLRNEISDLSVLAWLRRAELKGQSIEVEEFNKNKLKNLIPTFRKLTLSEPSEFYPEIKELCAKCGVALMLVQDLPKTYIFGATIWRNNKAILALSVRGKRADIFWFTFFHELAHLINHSKKEFHINYENDDSENEADKMASDYLIPNKLYNEFISECNYKNKSSIIKYSHEIGIAPCILVGRLLHDRLIDYKMYSDLRPSFEIVSNKSN</sequence>
<dbReference type="Proteomes" id="UP001565220">
    <property type="component" value="Unassembled WGS sequence"/>
</dbReference>
<dbReference type="SUPFAM" id="SSF47413">
    <property type="entry name" value="lambda repressor-like DNA-binding domains"/>
    <property type="match status" value="1"/>
</dbReference>
<evidence type="ECO:0000259" key="3">
    <source>
        <dbReference type="PROSITE" id="PS50943"/>
    </source>
</evidence>
<dbReference type="InterPro" id="IPR010982">
    <property type="entry name" value="Lambda_DNA-bd_dom_sf"/>
</dbReference>
<dbReference type="RefSeq" id="WP_369868426.1">
    <property type="nucleotide sequence ID" value="NZ_JBGFFE010000002.1"/>
</dbReference>
<dbReference type="Gene3D" id="1.10.10.2910">
    <property type="match status" value="1"/>
</dbReference>
<evidence type="ECO:0000256" key="1">
    <source>
        <dbReference type="ARBA" id="ARBA00007227"/>
    </source>
</evidence>
<dbReference type="Pfam" id="PF01381">
    <property type="entry name" value="HTH_3"/>
    <property type="match status" value="1"/>
</dbReference>
<evidence type="ECO:0000313" key="4">
    <source>
        <dbReference type="EMBL" id="MEY8762494.1"/>
    </source>
</evidence>